<gene>
    <name evidence="7" type="ORF">QS748_14640</name>
</gene>
<dbReference type="GO" id="GO:0008270">
    <property type="term" value="F:zinc ion binding"/>
    <property type="evidence" value="ECO:0007669"/>
    <property type="project" value="UniProtKB-KW"/>
</dbReference>
<dbReference type="PANTHER" id="PTHR24388:SF54">
    <property type="entry name" value="PROTEIN ESCARGOT"/>
    <property type="match status" value="1"/>
</dbReference>
<accession>A0AA90P3E2</accession>
<sequence length="384" mass="44077">MLKIFLFEKLFLYRTKLLAFVKSCFFYLCFLISFCIKAGPQQQIEHDVFFEGMNLFTEPDRWIFKKLDQALVPENISGRDVLLIIDPGFLMSCQNAIMDLYQATDNNVCKNIEHYMTVYIRLMLGRKEVQQEFIDFIRSFVFNAEDAYLFKKIDVHLYPLLEIKVCDIYIDGSFGRNILKYAAVVVFSCNEVGVPVAKTMYNNSEADQNQKKLYLNKYDIPSDTRNGIYSVINDTNLTKEESDSKETAALCSLNESSRVRVEAGSEDTPGLISIKPKRKTYECKTCGRGGFYNLKEHIFSHTGDSDFKCSTCHKTFFSKFKLDAHVTAHEKVGAFVCDKCSKAFQYKGSLIAHKMRHTNGHAFRCNTCGATFGSTYHLSNHKRL</sequence>
<dbReference type="InterPro" id="IPR013087">
    <property type="entry name" value="Znf_C2H2_type"/>
</dbReference>
<dbReference type="SUPFAM" id="SSF57667">
    <property type="entry name" value="beta-beta-alpha zinc fingers"/>
    <property type="match status" value="2"/>
</dbReference>
<evidence type="ECO:0000313" key="8">
    <source>
        <dbReference type="Proteomes" id="UP001178148"/>
    </source>
</evidence>
<dbReference type="PROSITE" id="PS00028">
    <property type="entry name" value="ZINC_FINGER_C2H2_1"/>
    <property type="match status" value="2"/>
</dbReference>
<protein>
    <submittedName>
        <fullName evidence="7">C2H2-type zinc finger protein</fullName>
    </submittedName>
</protein>
<keyword evidence="2" id="KW-0677">Repeat</keyword>
<dbReference type="Pfam" id="PF00096">
    <property type="entry name" value="zf-C2H2"/>
    <property type="match status" value="1"/>
</dbReference>
<evidence type="ECO:0000256" key="2">
    <source>
        <dbReference type="ARBA" id="ARBA00022737"/>
    </source>
</evidence>
<dbReference type="Gene3D" id="3.30.160.60">
    <property type="entry name" value="Classic Zinc Finger"/>
    <property type="match status" value="2"/>
</dbReference>
<dbReference type="GO" id="GO:0000978">
    <property type="term" value="F:RNA polymerase II cis-regulatory region sequence-specific DNA binding"/>
    <property type="evidence" value="ECO:0007669"/>
    <property type="project" value="TreeGrafter"/>
</dbReference>
<dbReference type="Proteomes" id="UP001178148">
    <property type="component" value="Unassembled WGS sequence"/>
</dbReference>
<keyword evidence="3 5" id="KW-0863">Zinc-finger</keyword>
<keyword evidence="8" id="KW-1185">Reference proteome</keyword>
<dbReference type="PANTHER" id="PTHR24388">
    <property type="entry name" value="ZINC FINGER PROTEIN"/>
    <property type="match status" value="1"/>
</dbReference>
<evidence type="ECO:0000256" key="4">
    <source>
        <dbReference type="ARBA" id="ARBA00022833"/>
    </source>
</evidence>
<evidence type="ECO:0000256" key="3">
    <source>
        <dbReference type="ARBA" id="ARBA00022771"/>
    </source>
</evidence>
<evidence type="ECO:0000256" key="1">
    <source>
        <dbReference type="ARBA" id="ARBA00022723"/>
    </source>
</evidence>
<evidence type="ECO:0000259" key="6">
    <source>
        <dbReference type="PROSITE" id="PS50157"/>
    </source>
</evidence>
<dbReference type="Pfam" id="PF13912">
    <property type="entry name" value="zf-C2H2_6"/>
    <property type="match status" value="1"/>
</dbReference>
<dbReference type="PROSITE" id="PS50157">
    <property type="entry name" value="ZINC_FINGER_C2H2_2"/>
    <property type="match status" value="3"/>
</dbReference>
<keyword evidence="4" id="KW-0862">Zinc</keyword>
<evidence type="ECO:0000313" key="7">
    <source>
        <dbReference type="EMBL" id="MDP0590351.1"/>
    </source>
</evidence>
<feature type="domain" description="C2H2-type" evidence="6">
    <location>
        <begin position="363"/>
        <end position="384"/>
    </location>
</feature>
<feature type="domain" description="C2H2-type" evidence="6">
    <location>
        <begin position="335"/>
        <end position="362"/>
    </location>
</feature>
<evidence type="ECO:0000256" key="5">
    <source>
        <dbReference type="PROSITE-ProRule" id="PRU00042"/>
    </source>
</evidence>
<organism evidence="7 8">
    <name type="scientific">Candidatus Endonucleibacter bathymodioli</name>
    <dbReference type="NCBI Taxonomy" id="539814"/>
    <lineage>
        <taxon>Bacteria</taxon>
        <taxon>Pseudomonadati</taxon>
        <taxon>Pseudomonadota</taxon>
        <taxon>Gammaproteobacteria</taxon>
        <taxon>Oceanospirillales</taxon>
        <taxon>Endozoicomonadaceae</taxon>
        <taxon>Candidatus Endonucleibacter</taxon>
    </lineage>
</organism>
<keyword evidence="1" id="KW-0479">Metal-binding</keyword>
<name>A0AA90P3E2_9GAMM</name>
<reference evidence="7 8" key="1">
    <citation type="journal article" date="2023" name="bioRxiv">
        <title>An intranuclear bacterial parasite of deep-sea mussels expresses apoptosis inhibitors acquired from its host.</title>
        <authorList>
            <person name="Gonzalez Porras M.A."/>
            <person name="Assie A."/>
            <person name="Tietjen M."/>
            <person name="Violette M."/>
            <person name="Kleiner M."/>
            <person name="Gruber-Vodicka H."/>
            <person name="Dubilier N."/>
            <person name="Leisch N."/>
        </authorList>
    </citation>
    <scope>NUCLEOTIDE SEQUENCE [LARGE SCALE GENOMIC DNA]</scope>
    <source>
        <strain evidence="7">IAP13</strain>
    </source>
</reference>
<dbReference type="EMBL" id="JASXSV010000050">
    <property type="protein sequence ID" value="MDP0590351.1"/>
    <property type="molecule type" value="Genomic_DNA"/>
</dbReference>
<proteinExistence type="predicted"/>
<dbReference type="SMART" id="SM00355">
    <property type="entry name" value="ZnF_C2H2"/>
    <property type="match status" value="4"/>
</dbReference>
<dbReference type="AlphaFoldDB" id="A0AA90P3E2"/>
<dbReference type="InterPro" id="IPR050527">
    <property type="entry name" value="Snail/Krueppel_Znf"/>
</dbReference>
<dbReference type="InterPro" id="IPR036236">
    <property type="entry name" value="Znf_C2H2_sf"/>
</dbReference>
<comment type="caution">
    <text evidence="7">The sequence shown here is derived from an EMBL/GenBank/DDBJ whole genome shotgun (WGS) entry which is preliminary data.</text>
</comment>
<feature type="domain" description="C2H2-type" evidence="6">
    <location>
        <begin position="307"/>
        <end position="329"/>
    </location>
</feature>
<dbReference type="GO" id="GO:0000981">
    <property type="term" value="F:DNA-binding transcription factor activity, RNA polymerase II-specific"/>
    <property type="evidence" value="ECO:0007669"/>
    <property type="project" value="TreeGrafter"/>
</dbReference>
<feature type="non-terminal residue" evidence="7">
    <location>
        <position position="384"/>
    </location>
</feature>